<feature type="transmembrane region" description="Helical" evidence="1">
    <location>
        <begin position="12"/>
        <end position="32"/>
    </location>
</feature>
<dbReference type="HOGENOM" id="CLU_2875612_0_0_11"/>
<reference evidence="2 3" key="1">
    <citation type="submission" date="2012-02" db="EMBL/GenBank/DDBJ databases">
        <title>Complete genome sequence of Actinoplanes missouriensis 431 (= NBRC 102363).</title>
        <authorList>
            <person name="Ohnishi Y."/>
            <person name="Ishikawa J."/>
            <person name="Sekine M."/>
            <person name="Hosoyama A."/>
            <person name="Harada T."/>
            <person name="Narita H."/>
            <person name="Hata T."/>
            <person name="Konno Y."/>
            <person name="Tutikane K."/>
            <person name="Fujita N."/>
            <person name="Horinouchi S."/>
            <person name="Hayakawa M."/>
        </authorList>
    </citation>
    <scope>NUCLEOTIDE SEQUENCE [LARGE SCALE GENOMIC DNA]</scope>
    <source>
        <strain evidence="3">ATCC 14538 / DSM 43046 / CBS 188.64 / JCM 3121 / NBRC 102363 / NCIMB 12654 / NRRL B-3342 / UNCC 431</strain>
    </source>
</reference>
<feature type="transmembrane region" description="Helical" evidence="1">
    <location>
        <begin position="38"/>
        <end position="57"/>
    </location>
</feature>
<dbReference type="KEGG" id="ams:AMIS_46980"/>
<evidence type="ECO:0000256" key="1">
    <source>
        <dbReference type="SAM" id="Phobius"/>
    </source>
</evidence>
<sequence>MSIDEKPGESARTFGAIAIVIGLLIGAFGFLTDGVPPRGYYFAGLLVLVGSAVRIEAALKHRTDPVRAEHQP</sequence>
<keyword evidence="1" id="KW-1133">Transmembrane helix</keyword>
<name>I0HA81_ACTM4</name>
<dbReference type="PATRIC" id="fig|512565.3.peg.4685"/>
<proteinExistence type="predicted"/>
<dbReference type="Proteomes" id="UP000007882">
    <property type="component" value="Chromosome"/>
</dbReference>
<evidence type="ECO:0000313" key="2">
    <source>
        <dbReference type="EMBL" id="BAL89918.1"/>
    </source>
</evidence>
<accession>I0HA81</accession>
<dbReference type="EMBL" id="AP012319">
    <property type="protein sequence ID" value="BAL89918.1"/>
    <property type="molecule type" value="Genomic_DNA"/>
</dbReference>
<organism evidence="2 3">
    <name type="scientific">Actinoplanes missouriensis (strain ATCC 14538 / DSM 43046 / CBS 188.64 / JCM 3121 / NBRC 102363 / NCIMB 12654 / NRRL B-3342 / UNCC 431)</name>
    <dbReference type="NCBI Taxonomy" id="512565"/>
    <lineage>
        <taxon>Bacteria</taxon>
        <taxon>Bacillati</taxon>
        <taxon>Actinomycetota</taxon>
        <taxon>Actinomycetes</taxon>
        <taxon>Micromonosporales</taxon>
        <taxon>Micromonosporaceae</taxon>
        <taxon>Actinoplanes</taxon>
    </lineage>
</organism>
<dbReference type="AlphaFoldDB" id="I0HA81"/>
<dbReference type="OrthoDB" id="3398559at2"/>
<keyword evidence="1" id="KW-0472">Membrane</keyword>
<gene>
    <name evidence="2" type="ordered locus">AMIS_46980</name>
</gene>
<keyword evidence="1" id="KW-0812">Transmembrane</keyword>
<keyword evidence="3" id="KW-1185">Reference proteome</keyword>
<protein>
    <submittedName>
        <fullName evidence="2">Uncharacterized protein</fullName>
    </submittedName>
</protein>
<evidence type="ECO:0000313" key="3">
    <source>
        <dbReference type="Proteomes" id="UP000007882"/>
    </source>
</evidence>
<dbReference type="RefSeq" id="WP_014444807.1">
    <property type="nucleotide sequence ID" value="NC_017093.1"/>
</dbReference>